<keyword evidence="8" id="KW-0044">Antibiotic</keyword>
<evidence type="ECO:0000256" key="9">
    <source>
        <dbReference type="SAM" id="Phobius"/>
    </source>
</evidence>
<dbReference type="Gene3D" id="2.60.40.4060">
    <property type="entry name" value="Reeler domain"/>
    <property type="match status" value="1"/>
</dbReference>
<keyword evidence="7" id="KW-0391">Immunity</keyword>
<dbReference type="InterPro" id="IPR051237">
    <property type="entry name" value="Ferric-chelate_Red/DefProt"/>
</dbReference>
<keyword evidence="9" id="KW-0472">Membrane</keyword>
<proteinExistence type="inferred from homology"/>
<dbReference type="InterPro" id="IPR002861">
    <property type="entry name" value="Reeler_dom"/>
</dbReference>
<name>A0AAV4Y2C6_CAEEX</name>
<accession>A0AAV4Y2C6</accession>
<comment type="caution">
    <text evidence="11">The sequence shown here is derived from an EMBL/GenBank/DDBJ whole genome shotgun (WGS) entry which is preliminary data.</text>
</comment>
<dbReference type="EMBL" id="BPLR01001305">
    <property type="protein sequence ID" value="GIZ01452.1"/>
    <property type="molecule type" value="Genomic_DNA"/>
</dbReference>
<dbReference type="GO" id="GO:0042742">
    <property type="term" value="P:defense response to bacterium"/>
    <property type="evidence" value="ECO:0007669"/>
    <property type="project" value="UniProtKB-KW"/>
</dbReference>
<feature type="transmembrane region" description="Helical" evidence="9">
    <location>
        <begin position="76"/>
        <end position="94"/>
    </location>
</feature>
<dbReference type="PANTHER" id="PTHR45828">
    <property type="entry name" value="CYTOCHROME B561/FERRIC REDUCTASE TRANSMEMBRANE"/>
    <property type="match status" value="1"/>
</dbReference>
<dbReference type="GO" id="GO:0005576">
    <property type="term" value="C:extracellular region"/>
    <property type="evidence" value="ECO:0007669"/>
    <property type="project" value="UniProtKB-SubCell"/>
</dbReference>
<evidence type="ECO:0000256" key="7">
    <source>
        <dbReference type="ARBA" id="ARBA00022859"/>
    </source>
</evidence>
<reference evidence="11 12" key="1">
    <citation type="submission" date="2021-06" db="EMBL/GenBank/DDBJ databases">
        <title>Caerostris extrusa draft genome.</title>
        <authorList>
            <person name="Kono N."/>
            <person name="Arakawa K."/>
        </authorList>
    </citation>
    <scope>NUCLEOTIDE SEQUENCE [LARGE SCALE GENOMIC DNA]</scope>
</reference>
<keyword evidence="9" id="KW-0812">Transmembrane</keyword>
<dbReference type="CDD" id="cd08544">
    <property type="entry name" value="Reeler"/>
    <property type="match status" value="1"/>
</dbReference>
<comment type="subcellular location">
    <subcellularLocation>
        <location evidence="1">Secreted</location>
    </subcellularLocation>
</comment>
<dbReference type="AlphaFoldDB" id="A0AAV4Y2C6"/>
<dbReference type="PROSITE" id="PS51019">
    <property type="entry name" value="REELIN"/>
    <property type="match status" value="1"/>
</dbReference>
<feature type="domain" description="Reelin" evidence="10">
    <location>
        <begin position="88"/>
        <end position="235"/>
    </location>
</feature>
<dbReference type="Proteomes" id="UP001054945">
    <property type="component" value="Unassembled WGS sequence"/>
</dbReference>
<keyword evidence="3" id="KW-0964">Secreted</keyword>
<keyword evidence="6" id="KW-0732">Signal</keyword>
<evidence type="ECO:0000256" key="6">
    <source>
        <dbReference type="ARBA" id="ARBA00022729"/>
    </source>
</evidence>
<evidence type="ECO:0000259" key="10">
    <source>
        <dbReference type="PROSITE" id="PS51019"/>
    </source>
</evidence>
<dbReference type="Pfam" id="PF02014">
    <property type="entry name" value="Reeler"/>
    <property type="match status" value="1"/>
</dbReference>
<gene>
    <name evidence="11" type="primary">DFP3</name>
    <name evidence="11" type="ORF">CEXT_393101</name>
</gene>
<evidence type="ECO:0000256" key="8">
    <source>
        <dbReference type="ARBA" id="ARBA00023022"/>
    </source>
</evidence>
<evidence type="ECO:0000313" key="12">
    <source>
        <dbReference type="Proteomes" id="UP001054945"/>
    </source>
</evidence>
<protein>
    <submittedName>
        <fullName evidence="11">Defense protein 3</fullName>
    </submittedName>
</protein>
<keyword evidence="12" id="KW-1185">Reference proteome</keyword>
<dbReference type="PANTHER" id="PTHR45828:SF9">
    <property type="entry name" value="CELL WALL INTEGRITY AND STRESS RESPONSE COMPONENT 4-LIKE-RELATED"/>
    <property type="match status" value="1"/>
</dbReference>
<keyword evidence="4" id="KW-0929">Antimicrobial</keyword>
<keyword evidence="5" id="KW-0399">Innate immunity</keyword>
<evidence type="ECO:0000313" key="11">
    <source>
        <dbReference type="EMBL" id="GIZ01452.1"/>
    </source>
</evidence>
<dbReference type="InterPro" id="IPR042307">
    <property type="entry name" value="Reeler_sf"/>
</dbReference>
<dbReference type="GO" id="GO:0016020">
    <property type="term" value="C:membrane"/>
    <property type="evidence" value="ECO:0007669"/>
    <property type="project" value="TreeGrafter"/>
</dbReference>
<evidence type="ECO:0000256" key="1">
    <source>
        <dbReference type="ARBA" id="ARBA00004613"/>
    </source>
</evidence>
<evidence type="ECO:0000256" key="4">
    <source>
        <dbReference type="ARBA" id="ARBA00022529"/>
    </source>
</evidence>
<dbReference type="GO" id="GO:0045087">
    <property type="term" value="P:innate immune response"/>
    <property type="evidence" value="ECO:0007669"/>
    <property type="project" value="UniProtKB-KW"/>
</dbReference>
<organism evidence="11 12">
    <name type="scientific">Caerostris extrusa</name>
    <name type="common">Bark spider</name>
    <name type="synonym">Caerostris bankana</name>
    <dbReference type="NCBI Taxonomy" id="172846"/>
    <lineage>
        <taxon>Eukaryota</taxon>
        <taxon>Metazoa</taxon>
        <taxon>Ecdysozoa</taxon>
        <taxon>Arthropoda</taxon>
        <taxon>Chelicerata</taxon>
        <taxon>Arachnida</taxon>
        <taxon>Araneae</taxon>
        <taxon>Araneomorphae</taxon>
        <taxon>Entelegynae</taxon>
        <taxon>Araneoidea</taxon>
        <taxon>Araneidae</taxon>
        <taxon>Caerostris</taxon>
    </lineage>
</organism>
<sequence>MRLVLRIQDQNSFFCINKDFIISFVICKAQWQYLRHLRIQDLEINEMVYSLCFGNIFHQLTTTSLHHLCYSQTKKMSYLFLTLACAILGVSIAYPTGAPVETCSTFAANHTGHLPQRSKANYDLNVSPSNGAPGSTLTVTLKGVGGETFKGFFIQGQDAAGKPIGAFSPGSDAQTRDCSTAGDSVTHVNPDEKTQVTLKWKAPSSYSGKVSFRAVVVKTYELFWNNIYSNSVSIA</sequence>
<evidence type="ECO:0000256" key="5">
    <source>
        <dbReference type="ARBA" id="ARBA00022588"/>
    </source>
</evidence>
<comment type="similarity">
    <text evidence="2">Belongs to the insect defense protein family.</text>
</comment>
<evidence type="ECO:0000256" key="2">
    <source>
        <dbReference type="ARBA" id="ARBA00008501"/>
    </source>
</evidence>
<evidence type="ECO:0000256" key="3">
    <source>
        <dbReference type="ARBA" id="ARBA00022525"/>
    </source>
</evidence>
<keyword evidence="9" id="KW-1133">Transmembrane helix</keyword>